<dbReference type="Gene3D" id="3.30.2080.10">
    <property type="entry name" value="GH92 mannosidase domain"/>
    <property type="match status" value="1"/>
</dbReference>
<dbReference type="Gene3D" id="1.20.1610.10">
    <property type="entry name" value="alpha-1,2-mannosidases domains"/>
    <property type="match status" value="1"/>
</dbReference>
<dbReference type="SUPFAM" id="SSF48208">
    <property type="entry name" value="Six-hairpin glycosidases"/>
    <property type="match status" value="1"/>
</dbReference>
<dbReference type="PANTHER" id="PTHR12143">
    <property type="entry name" value="PEPTIDE N-GLYCANASE PNGASE -RELATED"/>
    <property type="match status" value="1"/>
</dbReference>
<dbReference type="RefSeq" id="WP_271413159.1">
    <property type="nucleotide sequence ID" value="NZ_BAAATN010000003.1"/>
</dbReference>
<dbReference type="Pfam" id="PF07971">
    <property type="entry name" value="Glyco_hydro_92"/>
    <property type="match status" value="1"/>
</dbReference>
<dbReference type="Gene3D" id="1.20.1050.60">
    <property type="entry name" value="alpha-1,2-mannosidase"/>
    <property type="match status" value="1"/>
</dbReference>
<evidence type="ECO:0000256" key="1">
    <source>
        <dbReference type="SAM" id="SignalP"/>
    </source>
</evidence>
<dbReference type="PANTHER" id="PTHR12143:SF39">
    <property type="entry name" value="SECRETED PROTEIN"/>
    <property type="match status" value="1"/>
</dbReference>
<proteinExistence type="predicted"/>
<evidence type="ECO:0000259" key="2">
    <source>
        <dbReference type="Pfam" id="PF07971"/>
    </source>
</evidence>
<name>A0ABV9WMX9_9ACTN</name>
<evidence type="ECO:0000259" key="3">
    <source>
        <dbReference type="Pfam" id="PF17678"/>
    </source>
</evidence>
<dbReference type="NCBIfam" id="TIGR01180">
    <property type="entry name" value="aman2_put"/>
    <property type="match status" value="1"/>
</dbReference>
<organism evidence="4 5">
    <name type="scientific">Streptomyces lienomycini</name>
    <dbReference type="NCBI Taxonomy" id="284035"/>
    <lineage>
        <taxon>Bacteria</taxon>
        <taxon>Bacillati</taxon>
        <taxon>Actinomycetota</taxon>
        <taxon>Actinomycetes</taxon>
        <taxon>Kitasatosporales</taxon>
        <taxon>Streptomycetaceae</taxon>
        <taxon>Streptomyces</taxon>
    </lineage>
</organism>
<gene>
    <name evidence="4" type="ORF">ACFPRC_03880</name>
</gene>
<dbReference type="Gene3D" id="2.70.98.10">
    <property type="match status" value="1"/>
</dbReference>
<dbReference type="Pfam" id="PF17678">
    <property type="entry name" value="Glyco_hydro_92N"/>
    <property type="match status" value="1"/>
</dbReference>
<dbReference type="InterPro" id="IPR005887">
    <property type="entry name" value="GH92_a_mannosidase_put"/>
</dbReference>
<dbReference type="EMBL" id="JBHSJO010000001">
    <property type="protein sequence ID" value="MFC5014019.1"/>
    <property type="molecule type" value="Genomic_DNA"/>
</dbReference>
<reference evidence="5" key="1">
    <citation type="journal article" date="2019" name="Int. J. Syst. Evol. Microbiol.">
        <title>The Global Catalogue of Microorganisms (GCM) 10K type strain sequencing project: providing services to taxonomists for standard genome sequencing and annotation.</title>
        <authorList>
            <consortium name="The Broad Institute Genomics Platform"/>
            <consortium name="The Broad Institute Genome Sequencing Center for Infectious Disease"/>
            <person name="Wu L."/>
            <person name="Ma J."/>
        </authorList>
    </citation>
    <scope>NUCLEOTIDE SEQUENCE [LARGE SCALE GENOMIC DNA]</scope>
    <source>
        <strain evidence="5">CGMCC 4.1542</strain>
    </source>
</reference>
<keyword evidence="4" id="KW-0378">Hydrolase</keyword>
<sequence length="772" mass="84228">MRGTRRLRLCVAGVVAASALLTAPAAQAAPTTAPHLTDLVNPFIGTENEGNTYPGAAVPFGMVQFSPDTGHNTGYDHSDTRIRGFSLVHLSGVGCGLGGDLPVLPTTGDVTETDYAKYAASFSHDDEEASPGYYRVGLDSGVDAELTATERTGVQRYTFPATDKANVLLNAGQSLHRNISTKVEVLDSRTVRTAITGSGFCQDTKPYTVYTITRFDRPFASYGTWDDGTVTAGAKTGAGGAYVRFDTTKDRTVEATTALSYVDARGAALNLRAEGGHAFDSVRRGAQRTWEKRLDDVRVRGGDDTLRRTFYSSLYRSFLAPNVGSDVDGRYTGWDQEIHRAKGFTYYQNWSLWDTYRTQSQLLSLLAPREARDMAISVIKIDEESGWLPKWGYGTVETNIMTGDPVTPFLTNAYQQGLLHGWEERAYRALKKNADGVPPADSPAVGREANREYLADGFAPYVKGRPHAKPGDSDYDHGASATLEYALSDAVLSRMARDLGHDADAKRYAERAQSYRNVFDPSTGFFRARDAEGAFTGPADPAQSEGFHEGTSWQYQWLVPQDLPGMIDLIGGTGAATDRLDSFFAYDQLLADPARTAREVWVNGPYDYYNADKYNPQNEPDLIAPYTYLSTGQPWKTTDVVHAALTLFTDTPTGMTGNDDLGTMSAWNVLSSIGIFPIQPGYDTWGLSTPVFDRVDLTLDRRYYPRGALTITAPGTSDSDRYIQSARTDGSAYARTWLTTDALRSARSLAFTVGPQPSGWGTSAEAVPPPLT</sequence>
<dbReference type="InterPro" id="IPR012939">
    <property type="entry name" value="Glyco_hydro_92"/>
</dbReference>
<feature type="signal peptide" evidence="1">
    <location>
        <begin position="1"/>
        <end position="28"/>
    </location>
</feature>
<protein>
    <submittedName>
        <fullName evidence="4">GH92 family glycosyl hydrolase</fullName>
    </submittedName>
</protein>
<accession>A0ABV9WMX9</accession>
<dbReference type="InterPro" id="IPR041371">
    <property type="entry name" value="GH92_N"/>
</dbReference>
<dbReference type="InterPro" id="IPR050883">
    <property type="entry name" value="PNGase"/>
</dbReference>
<dbReference type="GO" id="GO:0016787">
    <property type="term" value="F:hydrolase activity"/>
    <property type="evidence" value="ECO:0007669"/>
    <property type="project" value="UniProtKB-KW"/>
</dbReference>
<dbReference type="InterPro" id="IPR014718">
    <property type="entry name" value="GH-type_carb-bd"/>
</dbReference>
<evidence type="ECO:0000313" key="5">
    <source>
        <dbReference type="Proteomes" id="UP001595855"/>
    </source>
</evidence>
<keyword evidence="1" id="KW-0732">Signal</keyword>
<keyword evidence="5" id="KW-1185">Reference proteome</keyword>
<comment type="caution">
    <text evidence="4">The sequence shown here is derived from an EMBL/GenBank/DDBJ whole genome shotgun (WGS) entry which is preliminary data.</text>
</comment>
<feature type="chain" id="PRO_5046674373" evidence="1">
    <location>
        <begin position="29"/>
        <end position="772"/>
    </location>
</feature>
<feature type="domain" description="Glycosyl hydrolase family 92" evidence="2">
    <location>
        <begin position="267"/>
        <end position="754"/>
    </location>
</feature>
<dbReference type="InterPro" id="IPR008928">
    <property type="entry name" value="6-hairpin_glycosidase_sf"/>
</dbReference>
<feature type="domain" description="Glycosyl hydrolase family 92 N-terminal" evidence="3">
    <location>
        <begin position="39"/>
        <end position="260"/>
    </location>
</feature>
<dbReference type="Proteomes" id="UP001595855">
    <property type="component" value="Unassembled WGS sequence"/>
</dbReference>
<evidence type="ECO:0000313" key="4">
    <source>
        <dbReference type="EMBL" id="MFC5014019.1"/>
    </source>
</evidence>